<dbReference type="CDD" id="cd07505">
    <property type="entry name" value="HAD_BPGM-like"/>
    <property type="match status" value="1"/>
</dbReference>
<dbReference type="PRINTS" id="PR00413">
    <property type="entry name" value="HADHALOGNASE"/>
</dbReference>
<protein>
    <recommendedName>
        <fullName evidence="3">2-deoxyglucose-6-phosphatase</fullName>
    </recommendedName>
</protein>
<dbReference type="InterPro" id="IPR036412">
    <property type="entry name" value="HAD-like_sf"/>
</dbReference>
<reference evidence="1 2" key="1">
    <citation type="journal article" date="2016" name="Environ. Microbiol.">
        <title>Genomic resolution of a cold subsurface aquifer community provides metabolic insights for novel microbes adapted to high CO concentrations.</title>
        <authorList>
            <person name="Probst A.J."/>
            <person name="Castelle C.J."/>
            <person name="Singh A."/>
            <person name="Brown C.T."/>
            <person name="Anantharaman K."/>
            <person name="Sharon I."/>
            <person name="Hug L.A."/>
            <person name="Burstein D."/>
            <person name="Emerson J.B."/>
            <person name="Thomas B.C."/>
            <person name="Banfield J.F."/>
        </authorList>
    </citation>
    <scope>NUCLEOTIDE SEQUENCE [LARGE SCALE GENOMIC DNA]</scope>
    <source>
        <strain evidence="1">CG1_02_37_22</strain>
    </source>
</reference>
<dbReference type="InterPro" id="IPR041492">
    <property type="entry name" value="HAD_2"/>
</dbReference>
<dbReference type="InterPro" id="IPR006439">
    <property type="entry name" value="HAD-SF_hydro_IA"/>
</dbReference>
<dbReference type="Proteomes" id="UP000183120">
    <property type="component" value="Unassembled WGS sequence"/>
</dbReference>
<organism evidence="1 2">
    <name type="scientific">Candidatus Gottesmanbacteria bacterium CG1_02_37_22</name>
    <dbReference type="NCBI Taxonomy" id="1805209"/>
    <lineage>
        <taxon>Bacteria</taxon>
        <taxon>Candidatus Gottesmaniibacteriota</taxon>
    </lineage>
</organism>
<evidence type="ECO:0000313" key="1">
    <source>
        <dbReference type="EMBL" id="OIO14504.1"/>
    </source>
</evidence>
<sequence length="218" mass="24740">MFKAVIFDMDGVLIDSEPFWRKAAADVYKTIGVPVTEKMCVQTMGVRIDYAVDYWFQKFPWKSPPKKQVEKMINKKVEELIIRYGKPKPGVIKSLKFLSGKGLKNALASSANMHLIRTVVRTLKIEYFFQLLHSAEYEMHPKPAPDVYLTTAKMLDVIPSKCLVIEDSPVGVTAAKNAGMTCIAIPSREIYKNPVFDSADYKLDSLTQFIDFFTSLKK</sequence>
<dbReference type="Gene3D" id="3.40.50.1000">
    <property type="entry name" value="HAD superfamily/HAD-like"/>
    <property type="match status" value="1"/>
</dbReference>
<dbReference type="EMBL" id="MNUY01000032">
    <property type="protein sequence ID" value="OIO14504.1"/>
    <property type="molecule type" value="Genomic_DNA"/>
</dbReference>
<dbReference type="SUPFAM" id="SSF56784">
    <property type="entry name" value="HAD-like"/>
    <property type="match status" value="1"/>
</dbReference>
<dbReference type="PANTHER" id="PTHR18901">
    <property type="entry name" value="2-DEOXYGLUCOSE-6-PHOSPHATE PHOSPHATASE 2"/>
    <property type="match status" value="1"/>
</dbReference>
<name>A0A1J4TS51_9BACT</name>
<dbReference type="STRING" id="1805209.AUJ73_02090"/>
<dbReference type="SFLD" id="SFLDG01129">
    <property type="entry name" value="C1.5:_HAD__Beta-PGM__Phosphata"/>
    <property type="match status" value="1"/>
</dbReference>
<dbReference type="NCBIfam" id="TIGR01509">
    <property type="entry name" value="HAD-SF-IA-v3"/>
    <property type="match status" value="1"/>
</dbReference>
<dbReference type="SFLD" id="SFLDS00003">
    <property type="entry name" value="Haloacid_Dehalogenase"/>
    <property type="match status" value="1"/>
</dbReference>
<dbReference type="PANTHER" id="PTHR18901:SF38">
    <property type="entry name" value="PSEUDOURIDINE-5'-PHOSPHATASE"/>
    <property type="match status" value="1"/>
</dbReference>
<dbReference type="Gene3D" id="1.10.150.240">
    <property type="entry name" value="Putative phosphatase, domain 2"/>
    <property type="match status" value="1"/>
</dbReference>
<accession>A0A1J4TS51</accession>
<gene>
    <name evidence="1" type="ORF">AUJ73_02090</name>
</gene>
<dbReference type="AlphaFoldDB" id="A0A1J4TS51"/>
<dbReference type="Pfam" id="PF13419">
    <property type="entry name" value="HAD_2"/>
    <property type="match status" value="1"/>
</dbReference>
<comment type="caution">
    <text evidence="1">The sequence shown here is derived from an EMBL/GenBank/DDBJ whole genome shotgun (WGS) entry which is preliminary data.</text>
</comment>
<evidence type="ECO:0000313" key="2">
    <source>
        <dbReference type="Proteomes" id="UP000183120"/>
    </source>
</evidence>
<dbReference type="SFLD" id="SFLDG01135">
    <property type="entry name" value="C1.5.6:_HAD__Beta-PGM__Phospha"/>
    <property type="match status" value="1"/>
</dbReference>
<evidence type="ECO:0008006" key="3">
    <source>
        <dbReference type="Google" id="ProtNLM"/>
    </source>
</evidence>
<dbReference type="InterPro" id="IPR023214">
    <property type="entry name" value="HAD_sf"/>
</dbReference>
<dbReference type="NCBIfam" id="NF008087">
    <property type="entry name" value="PRK10826.1"/>
    <property type="match status" value="1"/>
</dbReference>
<proteinExistence type="predicted"/>
<dbReference type="InterPro" id="IPR023198">
    <property type="entry name" value="PGP-like_dom2"/>
</dbReference>